<dbReference type="GO" id="GO:0008652">
    <property type="term" value="P:amino acid biosynthetic process"/>
    <property type="evidence" value="ECO:0007669"/>
    <property type="project" value="UniProtKB-KW"/>
</dbReference>
<dbReference type="STRING" id="1006576.DTL3_1356"/>
<dbReference type="AlphaFoldDB" id="A0A0C7P2T9"/>
<dbReference type="KEGG" id="dtn:DTL3_1356"/>
<dbReference type="SUPFAM" id="SSF52304">
    <property type="entry name" value="Type II 3-dehydroquinate dehydratase"/>
    <property type="match status" value="1"/>
</dbReference>
<dbReference type="Pfam" id="PF01220">
    <property type="entry name" value="DHquinase_II"/>
    <property type="match status" value="1"/>
</dbReference>
<proteinExistence type="inferred from homology"/>
<dbReference type="HOGENOM" id="CLU_090968_3_0_0"/>
<dbReference type="InterPro" id="IPR036441">
    <property type="entry name" value="DHquinase_II_sf"/>
</dbReference>
<feature type="binding site" evidence="7 9">
    <location>
        <position position="107"/>
    </location>
    <ligand>
        <name>substrate</name>
    </ligand>
</feature>
<feature type="site" description="Transition state stabilizer" evidence="7 10">
    <location>
        <position position="16"/>
    </location>
</feature>
<comment type="pathway">
    <text evidence="2 7">Metabolic intermediate biosynthesis; chorismate biosynthesis; chorismate from D-erythrose 4-phosphate and phosphoenolpyruvate: step 3/7.</text>
</comment>
<organism evidence="11 12">
    <name type="scientific">Defluviitoga tunisiensis</name>
    <dbReference type="NCBI Taxonomy" id="1006576"/>
    <lineage>
        <taxon>Bacteria</taxon>
        <taxon>Thermotogati</taxon>
        <taxon>Thermotogota</taxon>
        <taxon>Thermotogae</taxon>
        <taxon>Petrotogales</taxon>
        <taxon>Petrotogaceae</taxon>
        <taxon>Defluviitoga</taxon>
    </lineage>
</organism>
<comment type="subunit">
    <text evidence="4 7">Homododecamer.</text>
</comment>
<evidence type="ECO:0000256" key="9">
    <source>
        <dbReference type="PIRSR" id="PIRSR001399-2"/>
    </source>
</evidence>
<feature type="binding site" evidence="7 9">
    <location>
        <begin position="97"/>
        <end position="98"/>
    </location>
    <ligand>
        <name>substrate</name>
    </ligand>
</feature>
<dbReference type="NCBIfam" id="NF003805">
    <property type="entry name" value="PRK05395.1-2"/>
    <property type="match status" value="1"/>
</dbReference>
<dbReference type="OrthoDB" id="9790793at2"/>
<dbReference type="GO" id="GO:0009073">
    <property type="term" value="P:aromatic amino acid family biosynthetic process"/>
    <property type="evidence" value="ECO:0007669"/>
    <property type="project" value="UniProtKB-KW"/>
</dbReference>
<evidence type="ECO:0000313" key="11">
    <source>
        <dbReference type="EMBL" id="CEP78650.1"/>
    </source>
</evidence>
<gene>
    <name evidence="7 11" type="primary">aroQ</name>
    <name evidence="11" type="ORF">DTL3_1356</name>
</gene>
<dbReference type="NCBIfam" id="NF003807">
    <property type="entry name" value="PRK05395.1-4"/>
    <property type="match status" value="1"/>
</dbReference>
<feature type="active site" description="Proton acceptor" evidence="7 8">
    <location>
        <position position="21"/>
    </location>
</feature>
<feature type="binding site" evidence="7 9">
    <location>
        <position position="70"/>
    </location>
    <ligand>
        <name>substrate</name>
    </ligand>
</feature>
<evidence type="ECO:0000256" key="3">
    <source>
        <dbReference type="ARBA" id="ARBA00011037"/>
    </source>
</evidence>
<feature type="binding site" evidence="7 9">
    <location>
        <position position="83"/>
    </location>
    <ligand>
        <name>substrate</name>
    </ligand>
</feature>
<dbReference type="UniPathway" id="UPA00053">
    <property type="reaction ID" value="UER00086"/>
</dbReference>
<dbReference type="RefSeq" id="WP_045088055.1">
    <property type="nucleotide sequence ID" value="NZ_LN824141.1"/>
</dbReference>
<dbReference type="PANTHER" id="PTHR21272:SF3">
    <property type="entry name" value="CATABOLIC 3-DEHYDROQUINASE"/>
    <property type="match status" value="1"/>
</dbReference>
<dbReference type="Gene3D" id="3.40.50.9100">
    <property type="entry name" value="Dehydroquinase, class II"/>
    <property type="match status" value="1"/>
</dbReference>
<dbReference type="PANTHER" id="PTHR21272">
    <property type="entry name" value="CATABOLIC 3-DEHYDROQUINASE"/>
    <property type="match status" value="1"/>
</dbReference>
<protein>
    <recommendedName>
        <fullName evidence="5 7">3-dehydroquinate dehydratase</fullName>
        <shortName evidence="7">3-dehydroquinase</shortName>
        <ecNumber evidence="5 7">4.2.1.10</ecNumber>
    </recommendedName>
    <alternativeName>
        <fullName evidence="7">Type II DHQase</fullName>
    </alternativeName>
</protein>
<comment type="similarity">
    <text evidence="3 7">Belongs to the type-II 3-dehydroquinase family.</text>
</comment>
<dbReference type="NCBIfam" id="TIGR01088">
    <property type="entry name" value="aroQ"/>
    <property type="match status" value="1"/>
</dbReference>
<evidence type="ECO:0000313" key="12">
    <source>
        <dbReference type="Proteomes" id="UP000032809"/>
    </source>
</evidence>
<feature type="binding site" evidence="7 9">
    <location>
        <position position="76"/>
    </location>
    <ligand>
        <name>substrate</name>
    </ligand>
</feature>
<name>A0A0C7P2T9_DEFTU</name>
<sequence>MILIINGPNINMLGKRPKDIYGTESYDELEKKIYNFAEENKLAIEIFHSNSEGEIIDRIQRLDYKALIINPGAYTHYSYAIRDALEIATVPKIEVHLTNILAREDFRHRSVTAACCNGVISGFGFDGYILALNYISQPPTAYRGGVL</sequence>
<keyword evidence="12" id="KW-1185">Reference proteome</keyword>
<keyword evidence="6 7" id="KW-0456">Lyase</keyword>
<dbReference type="PIRSF" id="PIRSF001399">
    <property type="entry name" value="DHquinase_II"/>
    <property type="match status" value="1"/>
</dbReference>
<evidence type="ECO:0000256" key="5">
    <source>
        <dbReference type="ARBA" id="ARBA00012060"/>
    </source>
</evidence>
<evidence type="ECO:0000256" key="1">
    <source>
        <dbReference type="ARBA" id="ARBA00001864"/>
    </source>
</evidence>
<dbReference type="PATRIC" id="fig|1006576.9.peg.1353"/>
<evidence type="ECO:0000256" key="10">
    <source>
        <dbReference type="PIRSR" id="PIRSR001399-3"/>
    </source>
</evidence>
<comment type="function">
    <text evidence="7">Catalyzes a trans-dehydration via an enolate intermediate.</text>
</comment>
<dbReference type="InterPro" id="IPR001874">
    <property type="entry name" value="DHquinase_II"/>
</dbReference>
<evidence type="ECO:0000256" key="6">
    <source>
        <dbReference type="ARBA" id="ARBA00023239"/>
    </source>
</evidence>
<keyword evidence="7" id="KW-0057">Aromatic amino acid biosynthesis</keyword>
<accession>A0A0C7P2T9</accession>
<dbReference type="GO" id="GO:0003855">
    <property type="term" value="F:3-dehydroquinate dehydratase activity"/>
    <property type="evidence" value="ECO:0007669"/>
    <property type="project" value="UniProtKB-UniRule"/>
</dbReference>
<evidence type="ECO:0000256" key="4">
    <source>
        <dbReference type="ARBA" id="ARBA00011193"/>
    </source>
</evidence>
<feature type="active site" description="Proton donor" evidence="7 8">
    <location>
        <position position="96"/>
    </location>
</feature>
<dbReference type="GO" id="GO:0009423">
    <property type="term" value="P:chorismate biosynthetic process"/>
    <property type="evidence" value="ECO:0007669"/>
    <property type="project" value="UniProtKB-UniRule"/>
</dbReference>
<evidence type="ECO:0000256" key="7">
    <source>
        <dbReference type="HAMAP-Rule" id="MF_00169"/>
    </source>
</evidence>
<dbReference type="EC" id="4.2.1.10" evidence="5 7"/>
<dbReference type="CDD" id="cd00466">
    <property type="entry name" value="DHQase_II"/>
    <property type="match status" value="1"/>
</dbReference>
<evidence type="ECO:0000256" key="8">
    <source>
        <dbReference type="PIRSR" id="PIRSR001399-1"/>
    </source>
</evidence>
<dbReference type="HAMAP" id="MF_00169">
    <property type="entry name" value="AroQ"/>
    <property type="match status" value="1"/>
</dbReference>
<comment type="catalytic activity">
    <reaction evidence="1 7">
        <text>3-dehydroquinate = 3-dehydroshikimate + H2O</text>
        <dbReference type="Rhea" id="RHEA:21096"/>
        <dbReference type="ChEBI" id="CHEBI:15377"/>
        <dbReference type="ChEBI" id="CHEBI:16630"/>
        <dbReference type="ChEBI" id="CHEBI:32364"/>
        <dbReference type="EC" id="4.2.1.10"/>
    </reaction>
</comment>
<evidence type="ECO:0000256" key="2">
    <source>
        <dbReference type="ARBA" id="ARBA00004902"/>
    </source>
</evidence>
<keyword evidence="7" id="KW-0028">Amino-acid biosynthesis</keyword>
<reference evidence="12" key="1">
    <citation type="submission" date="2014-11" db="EMBL/GenBank/DDBJ databases">
        <authorList>
            <person name="Wibberg D."/>
        </authorList>
    </citation>
    <scope>NUCLEOTIDE SEQUENCE [LARGE SCALE GENOMIC DNA]</scope>
    <source>
        <strain evidence="12">L3</strain>
    </source>
</reference>
<dbReference type="GO" id="GO:0019631">
    <property type="term" value="P:quinate catabolic process"/>
    <property type="evidence" value="ECO:0007669"/>
    <property type="project" value="TreeGrafter"/>
</dbReference>
<dbReference type="EMBL" id="LN824141">
    <property type="protein sequence ID" value="CEP78650.1"/>
    <property type="molecule type" value="Genomic_DNA"/>
</dbReference>
<dbReference type="Proteomes" id="UP000032809">
    <property type="component" value="Chromosome I"/>
</dbReference>